<dbReference type="PANTHER" id="PTHR30204">
    <property type="entry name" value="REDOX-CYCLING DRUG-SENSING TRANSCRIPTIONAL ACTIVATOR SOXR"/>
    <property type="match status" value="1"/>
</dbReference>
<evidence type="ECO:0000313" key="5">
    <source>
        <dbReference type="Proteomes" id="UP001528850"/>
    </source>
</evidence>
<evidence type="ECO:0000259" key="3">
    <source>
        <dbReference type="PROSITE" id="PS50937"/>
    </source>
</evidence>
<protein>
    <submittedName>
        <fullName evidence="4">MerR family transcriptional regulator</fullName>
    </submittedName>
</protein>
<dbReference type="InterPro" id="IPR047057">
    <property type="entry name" value="MerR_fam"/>
</dbReference>
<dbReference type="PANTHER" id="PTHR30204:SF98">
    <property type="entry name" value="HTH-TYPE TRANSCRIPTIONAL REGULATOR ADHR"/>
    <property type="match status" value="1"/>
</dbReference>
<dbReference type="Gene3D" id="1.10.1660.10">
    <property type="match status" value="1"/>
</dbReference>
<reference evidence="4 5" key="1">
    <citation type="journal article" date="2024" name="Curr. Microbiol.">
        <title>Luteibacter sahnii sp. nov., A Novel Yellow-Colored Xanthomonadin Pigment Producing Probiotic Bacterium from Healthy Rice Seed Microbiome.</title>
        <authorList>
            <person name="Jaiswal G."/>
            <person name="Rana R."/>
            <person name="Nayak P.K."/>
            <person name="Chouhan R."/>
            <person name="Gandhi S.G."/>
            <person name="Patel H.K."/>
            <person name="Patil P.B."/>
        </authorList>
    </citation>
    <scope>NUCLEOTIDE SEQUENCE [LARGE SCALE GENOMIC DNA]</scope>
    <source>
        <strain evidence="4 5">PPL201</strain>
    </source>
</reference>
<dbReference type="EMBL" id="JARJJS010000004">
    <property type="protein sequence ID" value="MDF4026194.1"/>
    <property type="molecule type" value="Genomic_DNA"/>
</dbReference>
<proteinExistence type="predicted"/>
<dbReference type="InterPro" id="IPR009061">
    <property type="entry name" value="DNA-bd_dom_put_sf"/>
</dbReference>
<dbReference type="Proteomes" id="UP001528850">
    <property type="component" value="Unassembled WGS sequence"/>
</dbReference>
<dbReference type="PRINTS" id="PR00040">
    <property type="entry name" value="HTHMERR"/>
</dbReference>
<dbReference type="PROSITE" id="PS00552">
    <property type="entry name" value="HTH_MERR_1"/>
    <property type="match status" value="1"/>
</dbReference>
<feature type="region of interest" description="Disordered" evidence="2">
    <location>
        <begin position="126"/>
        <end position="146"/>
    </location>
</feature>
<dbReference type="SMART" id="SM00422">
    <property type="entry name" value="HTH_MERR"/>
    <property type="match status" value="1"/>
</dbReference>
<keyword evidence="1" id="KW-0238">DNA-binding</keyword>
<dbReference type="PROSITE" id="PS50937">
    <property type="entry name" value="HTH_MERR_2"/>
    <property type="match status" value="1"/>
</dbReference>
<feature type="compositionally biased region" description="Low complexity" evidence="2">
    <location>
        <begin position="126"/>
        <end position="140"/>
    </location>
</feature>
<accession>A0ABT6BDH5</accession>
<organism evidence="4 5">
    <name type="scientific">Luteibacter sahnii</name>
    <dbReference type="NCBI Taxonomy" id="3021977"/>
    <lineage>
        <taxon>Bacteria</taxon>
        <taxon>Pseudomonadati</taxon>
        <taxon>Pseudomonadota</taxon>
        <taxon>Gammaproteobacteria</taxon>
        <taxon>Lysobacterales</taxon>
        <taxon>Rhodanobacteraceae</taxon>
        <taxon>Luteibacter</taxon>
    </lineage>
</organism>
<dbReference type="Pfam" id="PF13411">
    <property type="entry name" value="MerR_1"/>
    <property type="match status" value="1"/>
</dbReference>
<gene>
    <name evidence="4" type="ORF">P3W24_14555</name>
</gene>
<evidence type="ECO:0000256" key="2">
    <source>
        <dbReference type="SAM" id="MobiDB-lite"/>
    </source>
</evidence>
<feature type="domain" description="HTH merR-type" evidence="3">
    <location>
        <begin position="4"/>
        <end position="72"/>
    </location>
</feature>
<comment type="caution">
    <text evidence="4">The sequence shown here is derived from an EMBL/GenBank/DDBJ whole genome shotgun (WGS) entry which is preliminary data.</text>
</comment>
<evidence type="ECO:0000313" key="4">
    <source>
        <dbReference type="EMBL" id="MDF4026194.1"/>
    </source>
</evidence>
<keyword evidence="5" id="KW-1185">Reference proteome</keyword>
<sequence>MPTAMTIAEAALATGLTTHTLRYYEQIGLIDPVPRRSGQRVYGDIEMRFIQFVLKLRATGMPMRDIQAYVRLRREGDTPDSIRQRGDLLVRHAAHLREQRASLDETIVRIDEKIALYGSMYADATPSPAVASPATASAPSNPRKHA</sequence>
<dbReference type="CDD" id="cd01109">
    <property type="entry name" value="HTH_YyaN"/>
    <property type="match status" value="1"/>
</dbReference>
<name>A0ABT6BDH5_9GAMM</name>
<dbReference type="SUPFAM" id="SSF46955">
    <property type="entry name" value="Putative DNA-binding domain"/>
    <property type="match status" value="1"/>
</dbReference>
<evidence type="ECO:0000256" key="1">
    <source>
        <dbReference type="ARBA" id="ARBA00023125"/>
    </source>
</evidence>
<dbReference type="InterPro" id="IPR000551">
    <property type="entry name" value="MerR-type_HTH_dom"/>
</dbReference>